<dbReference type="AlphaFoldDB" id="A0A086K2A1"/>
<keyword evidence="2" id="KW-1133">Transmembrane helix</keyword>
<feature type="compositionally biased region" description="Basic and acidic residues" evidence="1">
    <location>
        <begin position="491"/>
        <end position="505"/>
    </location>
</feature>
<evidence type="ECO:0000256" key="2">
    <source>
        <dbReference type="SAM" id="Phobius"/>
    </source>
</evidence>
<feature type="compositionally biased region" description="Basic and acidic residues" evidence="1">
    <location>
        <begin position="213"/>
        <end position="242"/>
    </location>
</feature>
<keyword evidence="2 3" id="KW-0812">Transmembrane</keyword>
<dbReference type="VEuPathDB" id="ToxoDB:TGDOM2_265170"/>
<dbReference type="Proteomes" id="UP000028837">
    <property type="component" value="Unassembled WGS sequence"/>
</dbReference>
<feature type="transmembrane region" description="Helical" evidence="2">
    <location>
        <begin position="278"/>
        <end position="295"/>
    </location>
</feature>
<proteinExistence type="predicted"/>
<name>A0A086K2A1_TOXGO</name>
<feature type="region of interest" description="Disordered" evidence="1">
    <location>
        <begin position="1"/>
        <end position="78"/>
    </location>
</feature>
<feature type="transmembrane region" description="Helical" evidence="2">
    <location>
        <begin position="150"/>
        <end position="171"/>
    </location>
</feature>
<evidence type="ECO:0000313" key="4">
    <source>
        <dbReference type="Proteomes" id="UP000028837"/>
    </source>
</evidence>
<feature type="compositionally biased region" description="Pro residues" evidence="1">
    <location>
        <begin position="1"/>
        <end position="10"/>
    </location>
</feature>
<feature type="compositionally biased region" description="Low complexity" evidence="1">
    <location>
        <begin position="479"/>
        <end position="488"/>
    </location>
</feature>
<evidence type="ECO:0000313" key="3">
    <source>
        <dbReference type="EMBL" id="KFG38519.1"/>
    </source>
</evidence>
<evidence type="ECO:0000256" key="1">
    <source>
        <dbReference type="SAM" id="MobiDB-lite"/>
    </source>
</evidence>
<feature type="region of interest" description="Disordered" evidence="1">
    <location>
        <begin position="192"/>
        <end position="242"/>
    </location>
</feature>
<sequence>MTPSSPPSRRAPPRVQRGEIAGETAGMSGSRPDLSAVAPAPPTRLLASSSTPPGSPSLDAKGKRMLASSPSSPAPATPSRDRRVVFVYALLFLDVIIIGSTSAQHSFNPASLIDKVLLTHASFPSAPSLEADAADLPFHRLLPHSVKRELGLACVCGWAALVVLGILTLLCSTSSPPVPLLASAYGRRTAASEGEDGGVRKAGSEKTTTADFAEERGSRGKKSPDKEEGGKRASKETGRSRVEAGVAAAVETKFREYEQVVLSQYADATLTQVKMRSFFIALATLLVFFIINFILQINVQCHRTKHQLSRMHALAAEVAEHSEKLQDVRANPAPSTLHALDPASERFSSDSASLVKIAENLPSLPGQSKETRQALSSTQGEAASPSPLLGPESKAEEANTGETVSETEAPLPVQPLPAAPHAEVGERTEKGEDAEEPNVGKQKKAEKEGFASNHGTKSPPQDNPPLIETQSSSAPPPSFSFSRPSSLESDSDLRELGGGMERSEADDSAGSQEAPRSPSYVYYRDFWFWRQLLASCLQDAELQLSVAWIAMHVAGTIFCMHVTRDVTESLKATVEAFRLL</sequence>
<reference evidence="3 4" key="1">
    <citation type="submission" date="2014-02" db="EMBL/GenBank/DDBJ databases">
        <authorList>
            <person name="Sibley D."/>
            <person name="Venepally P."/>
            <person name="Karamycheva S."/>
            <person name="Hadjithomas M."/>
            <person name="Khan A."/>
            <person name="Brunk B."/>
            <person name="Roos D."/>
            <person name="Caler E."/>
            <person name="Lorenzi H."/>
        </authorList>
    </citation>
    <scope>NUCLEOTIDE SEQUENCE [LARGE SCALE GENOMIC DNA]</scope>
    <source>
        <strain evidence="3 4">GAB2-2007-GAL-DOM2</strain>
    </source>
</reference>
<feature type="compositionally biased region" description="Polar residues" evidence="1">
    <location>
        <begin position="365"/>
        <end position="381"/>
    </location>
</feature>
<accession>A0A086K2A1</accession>
<comment type="caution">
    <text evidence="3">The sequence shown here is derived from an EMBL/GenBank/DDBJ whole genome shotgun (WGS) entry which is preliminary data.</text>
</comment>
<gene>
    <name evidence="3" type="ORF">TGDOM2_265170</name>
</gene>
<protein>
    <submittedName>
        <fullName evidence="3">Putative transmembrane protein</fullName>
    </submittedName>
</protein>
<dbReference type="OrthoDB" id="346382at2759"/>
<feature type="transmembrane region" description="Helical" evidence="2">
    <location>
        <begin position="85"/>
        <end position="103"/>
    </location>
</feature>
<organism evidence="3 4">
    <name type="scientific">Toxoplasma gondii GAB2-2007-GAL-DOM2</name>
    <dbReference type="NCBI Taxonomy" id="1130820"/>
    <lineage>
        <taxon>Eukaryota</taxon>
        <taxon>Sar</taxon>
        <taxon>Alveolata</taxon>
        <taxon>Apicomplexa</taxon>
        <taxon>Conoidasida</taxon>
        <taxon>Coccidia</taxon>
        <taxon>Eucoccidiorida</taxon>
        <taxon>Eimeriorina</taxon>
        <taxon>Sarcocystidae</taxon>
        <taxon>Toxoplasma</taxon>
    </lineage>
</organism>
<dbReference type="EMBL" id="AHZU02000921">
    <property type="protein sequence ID" value="KFG38519.1"/>
    <property type="molecule type" value="Genomic_DNA"/>
</dbReference>
<feature type="region of interest" description="Disordered" evidence="1">
    <location>
        <begin position="360"/>
        <end position="516"/>
    </location>
</feature>
<keyword evidence="2" id="KW-0472">Membrane</keyword>